<evidence type="ECO:0000313" key="2">
    <source>
        <dbReference type="WBParaSite" id="PS1159_v2.g14755.t1"/>
    </source>
</evidence>
<proteinExistence type="predicted"/>
<dbReference type="Proteomes" id="UP000887580">
    <property type="component" value="Unplaced"/>
</dbReference>
<organism evidence="1 2">
    <name type="scientific">Panagrolaimus sp. PS1159</name>
    <dbReference type="NCBI Taxonomy" id="55785"/>
    <lineage>
        <taxon>Eukaryota</taxon>
        <taxon>Metazoa</taxon>
        <taxon>Ecdysozoa</taxon>
        <taxon>Nematoda</taxon>
        <taxon>Chromadorea</taxon>
        <taxon>Rhabditida</taxon>
        <taxon>Tylenchina</taxon>
        <taxon>Panagrolaimomorpha</taxon>
        <taxon>Panagrolaimoidea</taxon>
        <taxon>Panagrolaimidae</taxon>
        <taxon>Panagrolaimus</taxon>
    </lineage>
</organism>
<dbReference type="WBParaSite" id="PS1159_v2.g14755.t1">
    <property type="protein sequence ID" value="PS1159_v2.g14755.t1"/>
    <property type="gene ID" value="PS1159_v2.g14755"/>
</dbReference>
<evidence type="ECO:0000313" key="1">
    <source>
        <dbReference type="Proteomes" id="UP000887580"/>
    </source>
</evidence>
<reference evidence="2" key="1">
    <citation type="submission" date="2022-11" db="UniProtKB">
        <authorList>
            <consortium name="WormBaseParasite"/>
        </authorList>
    </citation>
    <scope>IDENTIFICATION</scope>
</reference>
<sequence length="870" mass="98832">MNPSNNYSPEFFYPSTLPEQHGYPSSTTDYNPMFLMGAQGSNSPMLYNNAPYPPPPNSYIHSYGNSFITSSPIPTPLQNHPSNSTSSSNRSSLYGYTSSPYSNPLNYHQNVSNPSSYSYKPSSASLFAHGHINNISRSFHGGGTLPSPSPSFMNQHVHSPWQMNDCLPSDILNPKNDYLGFSPNMLGNNSMYSKNKIAEDEASRNTENSDDTARPDNFVFEDKSDKERVSESAEINSNYQVLSVETEAEKIYRQKENLCDYDYGETAKRDAPLGDNKGPTQGCVERNGRKIFHCLLSKEEIKKHTQNSPNSMLLEGFCNFSPMIFEMKHLVNLYIANSKLTTLPTDIKKLVNLEILDLANNKLKTLPSTIWELPKLKRLYAENNELEDVPLEFGRMYNIEVFDLTGNPLKPELAKVYGEGGEKGKNAILSYLVNAAVDKAMLRDRQWIEVPSNATKHSLPTFSLLCYNILADNYATQAAHAQCPSWALHWKYRSNFIFKELHHYSPDIFALQELQDEQYCTVFKVYFEKHGYASTFYPKTRSTTMLEKERRIVDGCALFWRSDKFELESEGTVNYNQIASNFGKVMRHDPSTNEFLNRIMPRDNVALIVTLKPKAEAFGSYPNFDQRQSITIANTHLHWDPEYSDVKIVQSMLLVRELKRILTERAEKTGVNIAEFPLLILGDFNSLPNSAVYDYLANNRVSRHHPELKGFCNYDISFIAGRSDEHYYYNTLNLTSAVNVRHMPYTNFTQTFKGCIDYIFVTKASLQTLSFLGPMDEAWIRRKHINGFPNENVPSDHIPISANFAMMTIDDNLKLKIARPQSATTISSDITSSSIDPKTSLQQPFSATNDYSFNNTENMKGDYNFTTDNA</sequence>
<protein>
    <submittedName>
        <fullName evidence="2">Poly(A)-specific ribonuclease</fullName>
    </submittedName>
</protein>
<name>A0AC35F7Q0_9BILA</name>
<accession>A0AC35F7Q0</accession>